<evidence type="ECO:0000256" key="3">
    <source>
        <dbReference type="ARBA" id="ARBA00023125"/>
    </source>
</evidence>
<evidence type="ECO:0000256" key="6">
    <source>
        <dbReference type="PROSITE-ProRule" id="PRU00089"/>
    </source>
</evidence>
<keyword evidence="7" id="KW-0175">Coiled coil</keyword>
<dbReference type="SMART" id="SM00339">
    <property type="entry name" value="FH"/>
    <property type="match status" value="1"/>
</dbReference>
<comment type="subcellular location">
    <subcellularLocation>
        <location evidence="1 6">Nucleus</location>
    </subcellularLocation>
</comment>
<feature type="compositionally biased region" description="Low complexity" evidence="8">
    <location>
        <begin position="467"/>
        <end position="476"/>
    </location>
</feature>
<evidence type="ECO:0000259" key="9">
    <source>
        <dbReference type="PROSITE" id="PS50039"/>
    </source>
</evidence>
<dbReference type="RefSeq" id="XP_018734640.1">
    <property type="nucleotide sequence ID" value="XM_018881057.1"/>
</dbReference>
<protein>
    <submittedName>
        <fullName evidence="10">Fhl1p</fullName>
    </submittedName>
</protein>
<dbReference type="PROSITE" id="PS00657">
    <property type="entry name" value="FORK_HEAD_1"/>
    <property type="match status" value="1"/>
</dbReference>
<dbReference type="PANTHER" id="PTHR45881">
    <property type="entry name" value="CHECKPOINT SUPPRESSOR 1-LIKE, ISOFORM A-RELATED"/>
    <property type="match status" value="1"/>
</dbReference>
<feature type="compositionally biased region" description="Polar residues" evidence="8">
    <location>
        <begin position="655"/>
        <end position="682"/>
    </location>
</feature>
<reference evidence="10 11" key="1">
    <citation type="submission" date="2016-02" db="EMBL/GenBank/DDBJ databases">
        <title>Complete genome sequence and transcriptome regulation of the pentose utilising yeast Sugiyamaella lignohabitans.</title>
        <authorList>
            <person name="Bellasio M."/>
            <person name="Peymann A."/>
            <person name="Valli M."/>
            <person name="Sipitzky M."/>
            <person name="Graf A."/>
            <person name="Sauer M."/>
            <person name="Marx H."/>
            <person name="Mattanovich D."/>
        </authorList>
    </citation>
    <scope>NUCLEOTIDE SEQUENCE [LARGE SCALE GENOMIC DNA]</scope>
    <source>
        <strain evidence="10 11">CBS 10342</strain>
    </source>
</reference>
<dbReference type="KEGG" id="slb:AWJ20_401"/>
<dbReference type="PROSITE" id="PS50039">
    <property type="entry name" value="FORK_HEAD_3"/>
    <property type="match status" value="1"/>
</dbReference>
<evidence type="ECO:0000256" key="5">
    <source>
        <dbReference type="ARBA" id="ARBA00023242"/>
    </source>
</evidence>
<dbReference type="Pfam" id="PF00250">
    <property type="entry name" value="Forkhead"/>
    <property type="match status" value="1"/>
</dbReference>
<feature type="DNA-binding region" description="Fork-head" evidence="6">
    <location>
        <begin position="111"/>
        <end position="199"/>
    </location>
</feature>
<keyword evidence="2" id="KW-0805">Transcription regulation</keyword>
<dbReference type="PANTHER" id="PTHR45881:SF1">
    <property type="entry name" value="FORK HEAD PROTEIN HOMOLOG 2"/>
    <property type="match status" value="1"/>
</dbReference>
<keyword evidence="11" id="KW-1185">Reference proteome</keyword>
<gene>
    <name evidence="10" type="primary">FHL1</name>
    <name evidence="10" type="ORF">AWJ20_401</name>
</gene>
<feature type="compositionally biased region" description="Polar residues" evidence="8">
    <location>
        <begin position="452"/>
        <end position="464"/>
    </location>
</feature>
<dbReference type="InterPro" id="IPR036388">
    <property type="entry name" value="WH-like_DNA-bd_sf"/>
</dbReference>
<sequence length="815" mass="83327">MAESASKSGVGSPATPVAMPQTTTGQEIDAQLKAIDEAASLDANIDPQFAQELIQATSGVIGEAAVGSLLAGGDLLGEVGGTNGSGSTGKSKKKVRREYLPEEIPEEYREKPQHSYSHLIATALRSRAPLTGLSLSDIYKAIQEIFPYYEYCPHGWQNSVRHNLSSNKAFRKVSKEGKGWLWGIDEEYFLEKERQKKKAAAAKSKAAAIQAAQQAARQQQQQLQQQQQQQQLQLQQLQLQQQQNEINNILNATTDEQLQLLQQQLQQPKKQKSIAELAREIEINRTGDGTYHANYSEMTRESLGIGSSGNAAGGNGNRPLSGSTRILPGGTQGRQASFTEYTRASGSGAPVSPSPNSIQAQLAANLQRQAALSRGGANSSGANSSTSSGTTTPLVQPSLAAGQNTFRMAKPPKQQGNVNMTTQAPGQTPSLKQSTSVPQMRVQPSKFYQAGNAGQSNSTISSTPVPAGGANAGSSANKSNATVAAVQSAGLSLAPDTIKALGVLQQKIQTQIQSMGIGTGANSQLLTNALAVAIAQAVKTGGANSISSLLNGKNPAQLTQLLQTALAAMAKKKSPAAGPSAPATSTATTAPTSSAPVAPTATSTAAADTVPVTPVAVAPVSNTQLPPATSTPVSSATIPAVTSVPVSAPPPTSVDLTQTPFESPAPQNTSTAPSVNTLSNGLAENPTSTTPVQPPVAAAAAAAVATPVSAPAPPVSSAPTTATTASAAPAKPAAKPSAATIAQLLAQASKISNPSPSMKAALEQLRAHASKLNATSASSPSTAATGPTTSSLPKRPSDEPLETLDTSAIKAPKSG</sequence>
<feature type="coiled-coil region" evidence="7">
    <location>
        <begin position="192"/>
        <end position="252"/>
    </location>
</feature>
<dbReference type="GO" id="GO:0000978">
    <property type="term" value="F:RNA polymerase II cis-regulatory region sequence-specific DNA binding"/>
    <property type="evidence" value="ECO:0007669"/>
    <property type="project" value="TreeGrafter"/>
</dbReference>
<accession>A0A167CVT3</accession>
<keyword evidence="3 6" id="KW-0238">DNA-binding</keyword>
<feature type="region of interest" description="Disordered" evidence="8">
    <location>
        <begin position="306"/>
        <end position="334"/>
    </location>
</feature>
<feature type="compositionally biased region" description="Low complexity" evidence="8">
    <location>
        <begin position="774"/>
        <end position="791"/>
    </location>
</feature>
<dbReference type="CDD" id="cd00059">
    <property type="entry name" value="FH_FOX"/>
    <property type="match status" value="1"/>
</dbReference>
<dbReference type="EMBL" id="CP014501">
    <property type="protein sequence ID" value="ANB12163.1"/>
    <property type="molecule type" value="Genomic_DNA"/>
</dbReference>
<proteinExistence type="predicted"/>
<evidence type="ECO:0000313" key="11">
    <source>
        <dbReference type="Proteomes" id="UP000189580"/>
    </source>
</evidence>
<feature type="compositionally biased region" description="Low complexity" evidence="8">
    <location>
        <begin position="365"/>
        <end position="392"/>
    </location>
</feature>
<keyword evidence="5 6" id="KW-0539">Nucleus</keyword>
<evidence type="ECO:0000256" key="8">
    <source>
        <dbReference type="SAM" id="MobiDB-lite"/>
    </source>
</evidence>
<dbReference type="Proteomes" id="UP000189580">
    <property type="component" value="Chromosome a"/>
</dbReference>
<feature type="region of interest" description="Disordered" evidence="8">
    <location>
        <begin position="573"/>
        <end position="605"/>
    </location>
</feature>
<feature type="region of interest" description="Disordered" evidence="8">
    <location>
        <begin position="769"/>
        <end position="815"/>
    </location>
</feature>
<feature type="compositionally biased region" description="Low complexity" evidence="8">
    <location>
        <begin position="575"/>
        <end position="605"/>
    </location>
</feature>
<feature type="compositionally biased region" description="Gly residues" evidence="8">
    <location>
        <begin position="78"/>
        <end position="87"/>
    </location>
</feature>
<dbReference type="PROSITE" id="PS00658">
    <property type="entry name" value="FORK_HEAD_2"/>
    <property type="match status" value="1"/>
</dbReference>
<dbReference type="AlphaFoldDB" id="A0A167CVT3"/>
<feature type="region of interest" description="Disordered" evidence="8">
    <location>
        <begin position="78"/>
        <end position="97"/>
    </location>
</feature>
<dbReference type="InterPro" id="IPR036390">
    <property type="entry name" value="WH_DNA-bd_sf"/>
</dbReference>
<evidence type="ECO:0000256" key="7">
    <source>
        <dbReference type="SAM" id="Coils"/>
    </source>
</evidence>
<dbReference type="InterPro" id="IPR030456">
    <property type="entry name" value="TF_fork_head_CS_2"/>
</dbReference>
<evidence type="ECO:0000256" key="4">
    <source>
        <dbReference type="ARBA" id="ARBA00023163"/>
    </source>
</evidence>
<dbReference type="PRINTS" id="PR00053">
    <property type="entry name" value="FORKHEAD"/>
</dbReference>
<evidence type="ECO:0000256" key="1">
    <source>
        <dbReference type="ARBA" id="ARBA00004123"/>
    </source>
</evidence>
<feature type="compositionally biased region" description="Polar residues" evidence="8">
    <location>
        <begin position="414"/>
        <end position="438"/>
    </location>
</feature>
<keyword evidence="4" id="KW-0804">Transcription</keyword>
<feature type="region of interest" description="Disordered" evidence="8">
    <location>
        <begin position="1"/>
        <end position="29"/>
    </location>
</feature>
<feature type="region of interest" description="Disordered" evidence="8">
    <location>
        <begin position="644"/>
        <end position="693"/>
    </location>
</feature>
<dbReference type="GO" id="GO:0000981">
    <property type="term" value="F:DNA-binding transcription factor activity, RNA polymerase II-specific"/>
    <property type="evidence" value="ECO:0007669"/>
    <property type="project" value="TreeGrafter"/>
</dbReference>
<dbReference type="Gene3D" id="1.10.10.10">
    <property type="entry name" value="Winged helix-like DNA-binding domain superfamily/Winged helix DNA-binding domain"/>
    <property type="match status" value="1"/>
</dbReference>
<feature type="region of interest" description="Disordered" evidence="8">
    <location>
        <begin position="409"/>
        <end position="476"/>
    </location>
</feature>
<evidence type="ECO:0000313" key="10">
    <source>
        <dbReference type="EMBL" id="ANB12163.1"/>
    </source>
</evidence>
<organism evidence="10 11">
    <name type="scientific">Sugiyamaella lignohabitans</name>
    <dbReference type="NCBI Taxonomy" id="796027"/>
    <lineage>
        <taxon>Eukaryota</taxon>
        <taxon>Fungi</taxon>
        <taxon>Dikarya</taxon>
        <taxon>Ascomycota</taxon>
        <taxon>Saccharomycotina</taxon>
        <taxon>Dipodascomycetes</taxon>
        <taxon>Dipodascales</taxon>
        <taxon>Trichomonascaceae</taxon>
        <taxon>Sugiyamaella</taxon>
    </lineage>
</organism>
<dbReference type="OrthoDB" id="5954824at2759"/>
<name>A0A167CVT3_9ASCO</name>
<dbReference type="InterPro" id="IPR001766">
    <property type="entry name" value="Fork_head_dom"/>
</dbReference>
<evidence type="ECO:0000256" key="2">
    <source>
        <dbReference type="ARBA" id="ARBA00023015"/>
    </source>
</evidence>
<feature type="region of interest" description="Disordered" evidence="8">
    <location>
        <begin position="709"/>
        <end position="732"/>
    </location>
</feature>
<dbReference type="GeneID" id="30036095"/>
<dbReference type="SUPFAM" id="SSF46785">
    <property type="entry name" value="Winged helix' DNA-binding domain"/>
    <property type="match status" value="1"/>
</dbReference>
<feature type="compositionally biased region" description="Low complexity" evidence="8">
    <location>
        <begin position="717"/>
        <end position="732"/>
    </location>
</feature>
<dbReference type="GO" id="GO:0005634">
    <property type="term" value="C:nucleus"/>
    <property type="evidence" value="ECO:0007669"/>
    <property type="project" value="UniProtKB-SubCell"/>
</dbReference>
<feature type="domain" description="Fork-head" evidence="9">
    <location>
        <begin position="111"/>
        <end position="199"/>
    </location>
</feature>
<feature type="region of interest" description="Disordered" evidence="8">
    <location>
        <begin position="365"/>
        <end position="396"/>
    </location>
</feature>
<dbReference type="InterPro" id="IPR018122">
    <property type="entry name" value="TF_fork_head_CS_1"/>
</dbReference>